<dbReference type="OrthoDB" id="880927at2"/>
<organism evidence="1 2">
    <name type="scientific">Marinifilum breve</name>
    <dbReference type="NCBI Taxonomy" id="2184082"/>
    <lineage>
        <taxon>Bacteria</taxon>
        <taxon>Pseudomonadati</taxon>
        <taxon>Bacteroidota</taxon>
        <taxon>Bacteroidia</taxon>
        <taxon>Marinilabiliales</taxon>
        <taxon>Marinifilaceae</taxon>
    </lineage>
</organism>
<dbReference type="AlphaFoldDB" id="A0A2V4A0V2"/>
<evidence type="ECO:0000313" key="1">
    <source>
        <dbReference type="EMBL" id="PXY02226.1"/>
    </source>
</evidence>
<keyword evidence="2" id="KW-1185">Reference proteome</keyword>
<name>A0A2V4A0V2_9BACT</name>
<comment type="caution">
    <text evidence="1">The sequence shown here is derived from an EMBL/GenBank/DDBJ whole genome shotgun (WGS) entry which is preliminary data.</text>
</comment>
<gene>
    <name evidence="1" type="ORF">DF185_06155</name>
</gene>
<evidence type="ECO:0000313" key="2">
    <source>
        <dbReference type="Proteomes" id="UP000248079"/>
    </source>
</evidence>
<reference evidence="1 2" key="1">
    <citation type="submission" date="2018-05" db="EMBL/GenBank/DDBJ databases">
        <title>Marinifilum breve JC075T sp. nov., a marine bacterium isolated from Yongle Blue Hole in the South China Sea.</title>
        <authorList>
            <person name="Fu T."/>
        </authorList>
    </citation>
    <scope>NUCLEOTIDE SEQUENCE [LARGE SCALE GENOMIC DNA]</scope>
    <source>
        <strain evidence="1 2">JC075</strain>
    </source>
</reference>
<sequence>MAIVKRNLITTGLSGKLGKNLVFRQRKGKTILSVAAHFSGKRSIAQEQQKDRFKKATLYANIQKHNPELMEEYNKVAKEKGIYSGYNLAVSDYFHPPTIEKVSTRSYHGEIGDIIEIIALDDFKVKRVELEIYSSDGNLTEKGQAYEYDENGKWHYAANVANSEYKGNKIVVKAFDYPENEMAKEVVLD</sequence>
<proteinExistence type="predicted"/>
<dbReference type="EMBL" id="QFLI01000002">
    <property type="protein sequence ID" value="PXY02226.1"/>
    <property type="molecule type" value="Genomic_DNA"/>
</dbReference>
<dbReference type="Proteomes" id="UP000248079">
    <property type="component" value="Unassembled WGS sequence"/>
</dbReference>
<accession>A0A2V4A0V2</accession>
<protein>
    <submittedName>
        <fullName evidence="1">Uncharacterized protein</fullName>
    </submittedName>
</protein>
<dbReference type="RefSeq" id="WP_110359860.1">
    <property type="nucleotide sequence ID" value="NZ_QFLI01000002.1"/>
</dbReference>